<dbReference type="SMART" id="SM00028">
    <property type="entry name" value="TPR"/>
    <property type="match status" value="7"/>
</dbReference>
<evidence type="ECO:0000259" key="4">
    <source>
        <dbReference type="PROSITE" id="PS50011"/>
    </source>
</evidence>
<dbReference type="Pfam" id="PF13374">
    <property type="entry name" value="TPR_10"/>
    <property type="match status" value="1"/>
</dbReference>
<dbReference type="SUPFAM" id="SSF52540">
    <property type="entry name" value="P-loop containing nucleoside triphosphate hydrolases"/>
    <property type="match status" value="1"/>
</dbReference>
<dbReference type="Gene3D" id="1.25.40.10">
    <property type="entry name" value="Tetratricopeptide repeat domain"/>
    <property type="match status" value="2"/>
</dbReference>
<dbReference type="InterPro" id="IPR011990">
    <property type="entry name" value="TPR-like_helical_dom_sf"/>
</dbReference>
<dbReference type="EMBL" id="JBHPBY010000387">
    <property type="protein sequence ID" value="MFC1852908.1"/>
    <property type="molecule type" value="Genomic_DNA"/>
</dbReference>
<proteinExistence type="predicted"/>
<keyword evidence="2 3" id="KW-0067">ATP-binding</keyword>
<dbReference type="InterPro" id="IPR041664">
    <property type="entry name" value="AAA_16"/>
</dbReference>
<comment type="caution">
    <text evidence="5">The sequence shown here is derived from an EMBL/GenBank/DDBJ whole genome shotgun (WGS) entry which is preliminary data.</text>
</comment>
<accession>A0ABV6Z386</accession>
<dbReference type="InterPro" id="IPR000719">
    <property type="entry name" value="Prot_kinase_dom"/>
</dbReference>
<sequence length="1212" mass="135690">MKTTPDRIGPYQLLELLGQGGMGVVYHAQHVESKTLVALKTIRIADEMQLESIRREIRGLTRMAHPGIVTILDEGVVEGIPWYAMELISGENMRHYFKKSATHAEISAQNSGSGKDTDAITPNIWWSENLATSEGDHTTAVVNHQNEAGGVLSSVRMAGPVGRRCSVEAVALIMYRLCAPLAFLHGEGMVHRDLKPENIIITPEGRPVLVDFGLAAQFSSEQSREVLNIEYGGAGTVYYIAPEQIQGILVDARADLYALGCIMFELLVGHPPFQGGHHIQVLNAHLNTKPSPLSKYRPDVPPEIDELVMQLLAKKPRDRLGHIDSVTEVLKHIVGEDDIAQSGPEARSYLYRPAFTGHAAVLDRLDSFINTLSKGRGGLILVGGESGVGKTRLMMEFGRSCTRQKIDVLAGECSDRVDQAFESFLKPLQTVGDRCRERGQAESDRILGQRAKILAPYVTSLADIPGQEHYPDPPELPPDAALVRLYKSLSQTWLELSRESPLLLILDDLHWADDLVLGYLEYELRCDQLKHNPVLIVGTYRPEQPGNIPTIINQAGLEVIILDRLDEEGVAAIVGDMLGLSSPPVYFSRYLTQQSEGIPLFVAEYLHGAIDAGLIYRDEKGLWQVGDEADAAQSPMEVYQNLPFPHSLQEIIGQRLLGLNSQLQEVVNFAAVIGREVQIKLLRAALKLPDEKLIDLLAVLEQRQIFDLSQSGLIRFVHSKLREVALNNTSQERRITLHRQVAESMESLFSNSLADYSGQLGHHWEQAGDHNKASTYYLSAARRAKARYDYGEARQHYLSYLNLVDESNVERAKIRIELVEDVYRVQGRFEPAAEQLELALYEFRSLKNRLGEARCLSVYGVNKRETGKLDEAREMLNQALNIAQNIDQKTASRCLANLAILSFWEGELDQARNLCEQALNVARKMGDRQFEGQWLGNLATMINTQGDIELSITYTDQAVEIARQRGDRLNEERFLANLANLYHQIGKLEQAEQLCTQALSLSRDLGDRMHEGFALGVLSSIRSDQGRFDQAQLLLEEAIPIFRETNNKIDEAWWLGMLAYVYLMQGKFNQAQPLYDEALTMARKMGTSRTEVHLLTEKAKYERFSGAEASHTWKILNQAAEIVKNAPEQYVHCLCEKGHLALASGQTARPYLEEILNLDARQMNNQSSLMARDVRKLQRAQKLFDSGQHHELMRGTHSDDIPPPLQAVLTPD</sequence>
<dbReference type="Pfam" id="PF00069">
    <property type="entry name" value="Pkinase"/>
    <property type="match status" value="2"/>
</dbReference>
<protein>
    <submittedName>
        <fullName evidence="5">Tetratricopeptide repeat protein</fullName>
    </submittedName>
</protein>
<evidence type="ECO:0000313" key="6">
    <source>
        <dbReference type="Proteomes" id="UP001594351"/>
    </source>
</evidence>
<dbReference type="InterPro" id="IPR008271">
    <property type="entry name" value="Ser/Thr_kinase_AS"/>
</dbReference>
<dbReference type="Proteomes" id="UP001594351">
    <property type="component" value="Unassembled WGS sequence"/>
</dbReference>
<dbReference type="InterPro" id="IPR017441">
    <property type="entry name" value="Protein_kinase_ATP_BS"/>
</dbReference>
<keyword evidence="1 3" id="KW-0547">Nucleotide-binding</keyword>
<dbReference type="Gene3D" id="3.40.50.300">
    <property type="entry name" value="P-loop containing nucleotide triphosphate hydrolases"/>
    <property type="match status" value="1"/>
</dbReference>
<dbReference type="InterPro" id="IPR003593">
    <property type="entry name" value="AAA+_ATPase"/>
</dbReference>
<dbReference type="InterPro" id="IPR027417">
    <property type="entry name" value="P-loop_NTPase"/>
</dbReference>
<dbReference type="SMART" id="SM00220">
    <property type="entry name" value="S_TKc"/>
    <property type="match status" value="1"/>
</dbReference>
<dbReference type="PROSITE" id="PS00108">
    <property type="entry name" value="PROTEIN_KINASE_ST"/>
    <property type="match status" value="1"/>
</dbReference>
<dbReference type="PANTHER" id="PTHR16305">
    <property type="entry name" value="TESTICULAR SOLUBLE ADENYLYL CYCLASE"/>
    <property type="match status" value="1"/>
</dbReference>
<evidence type="ECO:0000256" key="3">
    <source>
        <dbReference type="PROSITE-ProRule" id="PRU10141"/>
    </source>
</evidence>
<dbReference type="InterPro" id="IPR011009">
    <property type="entry name" value="Kinase-like_dom_sf"/>
</dbReference>
<feature type="binding site" evidence="3">
    <location>
        <position position="40"/>
    </location>
    <ligand>
        <name>ATP</name>
        <dbReference type="ChEBI" id="CHEBI:30616"/>
    </ligand>
</feature>
<dbReference type="SUPFAM" id="SSF56112">
    <property type="entry name" value="Protein kinase-like (PK-like)"/>
    <property type="match status" value="1"/>
</dbReference>
<evidence type="ECO:0000256" key="2">
    <source>
        <dbReference type="ARBA" id="ARBA00022840"/>
    </source>
</evidence>
<gene>
    <name evidence="5" type="ORF">ACFL27_22135</name>
</gene>
<dbReference type="InterPro" id="IPR019734">
    <property type="entry name" value="TPR_rpt"/>
</dbReference>
<dbReference type="Pfam" id="PF13191">
    <property type="entry name" value="AAA_16"/>
    <property type="match status" value="1"/>
</dbReference>
<dbReference type="PROSITE" id="PS50011">
    <property type="entry name" value="PROTEIN_KINASE_DOM"/>
    <property type="match status" value="1"/>
</dbReference>
<dbReference type="Pfam" id="PF13424">
    <property type="entry name" value="TPR_12"/>
    <property type="match status" value="3"/>
</dbReference>
<evidence type="ECO:0000313" key="5">
    <source>
        <dbReference type="EMBL" id="MFC1852908.1"/>
    </source>
</evidence>
<feature type="domain" description="Protein kinase" evidence="4">
    <location>
        <begin position="11"/>
        <end position="335"/>
    </location>
</feature>
<evidence type="ECO:0000256" key="1">
    <source>
        <dbReference type="ARBA" id="ARBA00022741"/>
    </source>
</evidence>
<dbReference type="PANTHER" id="PTHR16305:SF28">
    <property type="entry name" value="GUANYLATE CYCLASE DOMAIN-CONTAINING PROTEIN"/>
    <property type="match status" value="1"/>
</dbReference>
<dbReference type="Gene3D" id="1.10.510.10">
    <property type="entry name" value="Transferase(Phosphotransferase) domain 1"/>
    <property type="match status" value="2"/>
</dbReference>
<dbReference type="SMART" id="SM00382">
    <property type="entry name" value="AAA"/>
    <property type="match status" value="1"/>
</dbReference>
<organism evidence="5 6">
    <name type="scientific">candidate division CSSED10-310 bacterium</name>
    <dbReference type="NCBI Taxonomy" id="2855610"/>
    <lineage>
        <taxon>Bacteria</taxon>
        <taxon>Bacteria division CSSED10-310</taxon>
    </lineage>
</organism>
<dbReference type="CDD" id="cd14014">
    <property type="entry name" value="STKc_PknB_like"/>
    <property type="match status" value="1"/>
</dbReference>
<name>A0ABV6Z386_UNCC1</name>
<keyword evidence="6" id="KW-1185">Reference proteome</keyword>
<dbReference type="SUPFAM" id="SSF48452">
    <property type="entry name" value="TPR-like"/>
    <property type="match status" value="2"/>
</dbReference>
<dbReference type="PROSITE" id="PS00107">
    <property type="entry name" value="PROTEIN_KINASE_ATP"/>
    <property type="match status" value="1"/>
</dbReference>
<reference evidence="5 6" key="1">
    <citation type="submission" date="2024-09" db="EMBL/GenBank/DDBJ databases">
        <title>Laminarin stimulates single cell rates of sulfate reduction while oxygen inhibits transcriptomic activity in coastal marine sediment.</title>
        <authorList>
            <person name="Lindsay M."/>
            <person name="Orcutt B."/>
            <person name="Emerson D."/>
            <person name="Stepanauskas R."/>
            <person name="D'Angelo T."/>
        </authorList>
    </citation>
    <scope>NUCLEOTIDE SEQUENCE [LARGE SCALE GENOMIC DNA]</scope>
    <source>
        <strain evidence="5">SAG AM-311-K15</strain>
    </source>
</reference>